<sequence>MLCNTRKQFSYWNLSPEFAKFIRLVVFDPRNLNRNRKYMDSPNQSDSAMEKSVMDLNSDCLIYICSFLTPIERFRLALVSDVFNVAIEHFTHLYELQMEELVANFSMTELEEILRNFGEHIKIVNPWSDPPDENICSEYFHLLFKYCHNIEEIGICYPWNPDFETYKRIFESSAKRIRKVSISQKISAQLDDSIDELLCNTSNLTSLELLDSDIAGKHLVNLVNVTDLSLECCESLEPEHFVEFCKVVKLKTLNIAGCRLLNDEAFKTLCETQTELEDLVISNNYESTNYEIVGRLGSLRKFEICECSKQLPKLLKILDELAKYHGNDLETLQIGSNFCYEKEATAGILSRISKFRNLRQMTIPNLNFMNNEESLKEVIQHCPKLEDLRIIVFSNYQWLTSEALLQIITLKCLNRLQIGPIFPLDTNLLPTICKILNAKNGAELNLYLDEGSVDDELLNSLDSSEYKQNERLLKIHIESVDD</sequence>
<dbReference type="EMBL" id="LR899010">
    <property type="protein sequence ID" value="CAD7080562.1"/>
    <property type="molecule type" value="Genomic_DNA"/>
</dbReference>
<organism evidence="1 2">
    <name type="scientific">Hermetia illucens</name>
    <name type="common">Black soldier fly</name>
    <dbReference type="NCBI Taxonomy" id="343691"/>
    <lineage>
        <taxon>Eukaryota</taxon>
        <taxon>Metazoa</taxon>
        <taxon>Ecdysozoa</taxon>
        <taxon>Arthropoda</taxon>
        <taxon>Hexapoda</taxon>
        <taxon>Insecta</taxon>
        <taxon>Pterygota</taxon>
        <taxon>Neoptera</taxon>
        <taxon>Endopterygota</taxon>
        <taxon>Diptera</taxon>
        <taxon>Brachycera</taxon>
        <taxon>Stratiomyomorpha</taxon>
        <taxon>Stratiomyidae</taxon>
        <taxon>Hermetiinae</taxon>
        <taxon>Hermetia</taxon>
    </lineage>
</organism>
<dbReference type="SUPFAM" id="SSF52047">
    <property type="entry name" value="RNI-like"/>
    <property type="match status" value="1"/>
</dbReference>
<protein>
    <recommendedName>
        <fullName evidence="3">F-box domain-containing protein</fullName>
    </recommendedName>
</protein>
<name>A0A7R8UHC5_HERIL</name>
<dbReference type="FunCoup" id="A0A7R8UHC5">
    <property type="interactions" value="6"/>
</dbReference>
<evidence type="ECO:0008006" key="3">
    <source>
        <dbReference type="Google" id="ProtNLM"/>
    </source>
</evidence>
<evidence type="ECO:0000313" key="1">
    <source>
        <dbReference type="EMBL" id="CAD7080562.1"/>
    </source>
</evidence>
<evidence type="ECO:0000313" key="2">
    <source>
        <dbReference type="Proteomes" id="UP000594454"/>
    </source>
</evidence>
<proteinExistence type="predicted"/>
<dbReference type="Proteomes" id="UP000594454">
    <property type="component" value="Chromosome 2"/>
</dbReference>
<dbReference type="AlphaFoldDB" id="A0A7R8UHC5"/>
<dbReference type="InterPro" id="IPR032675">
    <property type="entry name" value="LRR_dom_sf"/>
</dbReference>
<dbReference type="InParanoid" id="A0A7R8UHC5"/>
<gene>
    <name evidence="1" type="ORF">HERILL_LOCUS3709</name>
</gene>
<dbReference type="Gene3D" id="3.80.10.10">
    <property type="entry name" value="Ribonuclease Inhibitor"/>
    <property type="match status" value="1"/>
</dbReference>
<keyword evidence="2" id="KW-1185">Reference proteome</keyword>
<accession>A0A7R8UHC5</accession>
<reference evidence="1 2" key="1">
    <citation type="submission" date="2020-11" db="EMBL/GenBank/DDBJ databases">
        <authorList>
            <person name="Wallbank WR R."/>
            <person name="Pardo Diaz C."/>
            <person name="Kozak K."/>
            <person name="Martin S."/>
            <person name="Jiggins C."/>
            <person name="Moest M."/>
            <person name="Warren A I."/>
            <person name="Generalovic N T."/>
            <person name="Byers J.R.P. K."/>
            <person name="Montejo-Kovacevich G."/>
            <person name="Yen C E."/>
        </authorList>
    </citation>
    <scope>NUCLEOTIDE SEQUENCE [LARGE SCALE GENOMIC DNA]</scope>
</reference>
<dbReference type="OrthoDB" id="6492012at2759"/>